<gene>
    <name evidence="8" type="ORF">FB566_3876</name>
</gene>
<dbReference type="OrthoDB" id="102502at2"/>
<feature type="domain" description="Major facilitator superfamily (MFS) profile" evidence="7">
    <location>
        <begin position="11"/>
        <end position="445"/>
    </location>
</feature>
<feature type="transmembrane region" description="Helical" evidence="6">
    <location>
        <begin position="136"/>
        <end position="161"/>
    </location>
</feature>
<feature type="transmembrane region" description="Helical" evidence="6">
    <location>
        <begin position="258"/>
        <end position="283"/>
    </location>
</feature>
<keyword evidence="2" id="KW-0813">Transport</keyword>
<feature type="transmembrane region" description="Helical" evidence="6">
    <location>
        <begin position="295"/>
        <end position="317"/>
    </location>
</feature>
<feature type="transmembrane region" description="Helical" evidence="6">
    <location>
        <begin position="417"/>
        <end position="439"/>
    </location>
</feature>
<dbReference type="PROSITE" id="PS50850">
    <property type="entry name" value="MFS"/>
    <property type="match status" value="1"/>
</dbReference>
<dbReference type="GO" id="GO:0022857">
    <property type="term" value="F:transmembrane transporter activity"/>
    <property type="evidence" value="ECO:0007669"/>
    <property type="project" value="InterPro"/>
</dbReference>
<dbReference type="CDD" id="cd17321">
    <property type="entry name" value="MFS_MMR_MDR_like"/>
    <property type="match status" value="1"/>
</dbReference>
<accession>A0A543B0D7</accession>
<name>A0A543B0D7_9ACTN</name>
<evidence type="ECO:0000256" key="4">
    <source>
        <dbReference type="ARBA" id="ARBA00022989"/>
    </source>
</evidence>
<keyword evidence="3 6" id="KW-0812">Transmembrane</keyword>
<feature type="transmembrane region" description="Helical" evidence="6">
    <location>
        <begin position="199"/>
        <end position="217"/>
    </location>
</feature>
<keyword evidence="9" id="KW-1185">Reference proteome</keyword>
<dbReference type="PANTHER" id="PTHR42718">
    <property type="entry name" value="MAJOR FACILITATOR SUPERFAMILY MULTIDRUG TRANSPORTER MFSC"/>
    <property type="match status" value="1"/>
</dbReference>
<proteinExistence type="predicted"/>
<dbReference type="GO" id="GO:0005886">
    <property type="term" value="C:plasma membrane"/>
    <property type="evidence" value="ECO:0007669"/>
    <property type="project" value="UniProtKB-SubCell"/>
</dbReference>
<dbReference type="Proteomes" id="UP000317043">
    <property type="component" value="Unassembled WGS sequence"/>
</dbReference>
<dbReference type="Gene3D" id="1.20.1250.20">
    <property type="entry name" value="MFS general substrate transporter like domains"/>
    <property type="match status" value="2"/>
</dbReference>
<feature type="transmembrane region" description="Helical" evidence="6">
    <location>
        <begin position="76"/>
        <end position="100"/>
    </location>
</feature>
<feature type="transmembrane region" description="Helical" evidence="6">
    <location>
        <begin position="12"/>
        <end position="36"/>
    </location>
</feature>
<dbReference type="InterPro" id="IPR020846">
    <property type="entry name" value="MFS_dom"/>
</dbReference>
<evidence type="ECO:0000259" key="7">
    <source>
        <dbReference type="PROSITE" id="PS50850"/>
    </source>
</evidence>
<evidence type="ECO:0000256" key="1">
    <source>
        <dbReference type="ARBA" id="ARBA00004651"/>
    </source>
</evidence>
<reference evidence="8 9" key="1">
    <citation type="submission" date="2019-06" db="EMBL/GenBank/DDBJ databases">
        <title>Sequencing the genomes of 1000 actinobacteria strains.</title>
        <authorList>
            <person name="Klenk H.-P."/>
        </authorList>
    </citation>
    <scope>NUCLEOTIDE SEQUENCE [LARGE SCALE GENOMIC DNA]</scope>
    <source>
        <strain evidence="8 9">DSM 45928</strain>
    </source>
</reference>
<dbReference type="SUPFAM" id="SSF103473">
    <property type="entry name" value="MFS general substrate transporter"/>
    <property type="match status" value="1"/>
</dbReference>
<feature type="transmembrane region" description="Helical" evidence="6">
    <location>
        <begin position="167"/>
        <end position="187"/>
    </location>
</feature>
<comment type="subcellular location">
    <subcellularLocation>
        <location evidence="1">Cell membrane</location>
        <topology evidence="1">Multi-pass membrane protein</topology>
    </subcellularLocation>
</comment>
<feature type="transmembrane region" description="Helical" evidence="6">
    <location>
        <begin position="48"/>
        <end position="69"/>
    </location>
</feature>
<organism evidence="8 9">
    <name type="scientific">Stackebrandtia endophytica</name>
    <dbReference type="NCBI Taxonomy" id="1496996"/>
    <lineage>
        <taxon>Bacteria</taxon>
        <taxon>Bacillati</taxon>
        <taxon>Actinomycetota</taxon>
        <taxon>Actinomycetes</taxon>
        <taxon>Glycomycetales</taxon>
        <taxon>Glycomycetaceae</taxon>
        <taxon>Stackebrandtia</taxon>
    </lineage>
</organism>
<keyword evidence="5 6" id="KW-0472">Membrane</keyword>
<evidence type="ECO:0000313" key="8">
    <source>
        <dbReference type="EMBL" id="TQL78293.1"/>
    </source>
</evidence>
<feature type="transmembrane region" description="Helical" evidence="6">
    <location>
        <begin position="324"/>
        <end position="346"/>
    </location>
</feature>
<evidence type="ECO:0000256" key="3">
    <source>
        <dbReference type="ARBA" id="ARBA00022692"/>
    </source>
</evidence>
<evidence type="ECO:0000256" key="2">
    <source>
        <dbReference type="ARBA" id="ARBA00022448"/>
    </source>
</evidence>
<dbReference type="EMBL" id="VFOW01000001">
    <property type="protein sequence ID" value="TQL78293.1"/>
    <property type="molecule type" value="Genomic_DNA"/>
</dbReference>
<dbReference type="PRINTS" id="PR01036">
    <property type="entry name" value="TCRTETB"/>
</dbReference>
<evidence type="ECO:0000313" key="9">
    <source>
        <dbReference type="Proteomes" id="UP000317043"/>
    </source>
</evidence>
<feature type="transmembrane region" description="Helical" evidence="6">
    <location>
        <begin position="352"/>
        <end position="370"/>
    </location>
</feature>
<feature type="transmembrane region" description="Helical" evidence="6">
    <location>
        <begin position="223"/>
        <end position="246"/>
    </location>
</feature>
<dbReference type="InterPro" id="IPR011701">
    <property type="entry name" value="MFS"/>
</dbReference>
<dbReference type="InParanoid" id="A0A543B0D7"/>
<keyword evidence="4 6" id="KW-1133">Transmembrane helix</keyword>
<protein>
    <submittedName>
        <fullName evidence="8">Putative MFS family arabinose efflux permease</fullName>
    </submittedName>
</protein>
<sequence length="449" mass="45598">MTSQPTTRWGPVVALALAMVVNTSDMTIAAIVLPGIADDFGITPATSAWVLLAYSLPMAAIAIPAGRWVDRSDLRAVFVLSMVGVAAASIVAAVAPTFWVLLAARFFQGFVAALTMAAYMPIVVSSVRDEQRGRAIGYIVSIMTIGGMIGAPLGGLVAGGFGWPGVFLLKLPVVLAAVVVGLMTVPSNGKRLPTPDGTLLRDTIVVGGAITGLVLGMENLGSAPIVAAGLIAVAVILAIVWIRLATSKPIISVIASRVLGLNLLGLLLASLLIGLITFLLPYFVTEEMTASPEMLGVVLLAYSASVAPVSPVAGWLADRFGPHPVAVIGGVITAIGLATMLTLPSGATMPDLLWRIVVLGIGGAVFNGPINTALMAATPREMIGVAGGLFATVRTLASTIGPAAVALVWTFGGGGIGGFNAAVALLLGSYLLGLVLMVIGRPARATVAA</sequence>
<dbReference type="PANTHER" id="PTHR42718:SF9">
    <property type="entry name" value="MAJOR FACILITATOR SUPERFAMILY MULTIDRUG TRANSPORTER MFSC"/>
    <property type="match status" value="1"/>
</dbReference>
<evidence type="ECO:0000256" key="5">
    <source>
        <dbReference type="ARBA" id="ARBA00023136"/>
    </source>
</evidence>
<dbReference type="RefSeq" id="WP_142042513.1">
    <property type="nucleotide sequence ID" value="NZ_JBHTGS010000004.1"/>
</dbReference>
<dbReference type="AlphaFoldDB" id="A0A543B0D7"/>
<feature type="transmembrane region" description="Helical" evidence="6">
    <location>
        <begin position="382"/>
        <end position="411"/>
    </location>
</feature>
<evidence type="ECO:0000256" key="6">
    <source>
        <dbReference type="SAM" id="Phobius"/>
    </source>
</evidence>
<comment type="caution">
    <text evidence="8">The sequence shown here is derived from an EMBL/GenBank/DDBJ whole genome shotgun (WGS) entry which is preliminary data.</text>
</comment>
<dbReference type="InterPro" id="IPR036259">
    <property type="entry name" value="MFS_trans_sf"/>
</dbReference>
<feature type="transmembrane region" description="Helical" evidence="6">
    <location>
        <begin position="106"/>
        <end position="124"/>
    </location>
</feature>
<dbReference type="Pfam" id="PF07690">
    <property type="entry name" value="MFS_1"/>
    <property type="match status" value="1"/>
</dbReference>